<proteinExistence type="predicted"/>
<dbReference type="Pfam" id="PF08239">
    <property type="entry name" value="SH3_3"/>
    <property type="match status" value="1"/>
</dbReference>
<keyword evidence="5" id="KW-1185">Reference proteome</keyword>
<reference evidence="5" key="1">
    <citation type="submission" date="2016-10" db="EMBL/GenBank/DDBJ databases">
        <authorList>
            <person name="Varghese N."/>
            <person name="Submissions S."/>
        </authorList>
    </citation>
    <scope>NUCLEOTIDE SEQUENCE [LARGE SCALE GENOMIC DNA]</scope>
    <source>
        <strain evidence="5">DSM 13234</strain>
    </source>
</reference>
<evidence type="ECO:0000256" key="2">
    <source>
        <dbReference type="SAM" id="SignalP"/>
    </source>
</evidence>
<feature type="region of interest" description="Disordered" evidence="1">
    <location>
        <begin position="279"/>
        <end position="302"/>
    </location>
</feature>
<feature type="region of interest" description="Disordered" evidence="1">
    <location>
        <begin position="29"/>
        <end position="48"/>
    </location>
</feature>
<dbReference type="Pfam" id="PF03783">
    <property type="entry name" value="CsgG"/>
    <property type="match status" value="1"/>
</dbReference>
<dbReference type="InterPro" id="IPR003646">
    <property type="entry name" value="SH3-like_bac-type"/>
</dbReference>
<protein>
    <submittedName>
        <fullName evidence="4">Curli production assembly/transport component CsgG</fullName>
    </submittedName>
</protein>
<accession>A0A1H6HAD8</accession>
<evidence type="ECO:0000313" key="5">
    <source>
        <dbReference type="Proteomes" id="UP000182983"/>
    </source>
</evidence>
<dbReference type="AlphaFoldDB" id="A0A1H6HAD8"/>
<feature type="chain" id="PRO_5010364229" evidence="2">
    <location>
        <begin position="29"/>
        <end position="325"/>
    </location>
</feature>
<evidence type="ECO:0000256" key="1">
    <source>
        <dbReference type="SAM" id="MobiDB-lite"/>
    </source>
</evidence>
<dbReference type="Proteomes" id="UP000182983">
    <property type="component" value="Unassembled WGS sequence"/>
</dbReference>
<dbReference type="EMBL" id="FNWO01000003">
    <property type="protein sequence ID" value="SEH31060.1"/>
    <property type="molecule type" value="Genomic_DNA"/>
</dbReference>
<feature type="signal peptide" evidence="2">
    <location>
        <begin position="1"/>
        <end position="28"/>
    </location>
</feature>
<dbReference type="GO" id="GO:0030288">
    <property type="term" value="C:outer membrane-bounded periplasmic space"/>
    <property type="evidence" value="ECO:0007669"/>
    <property type="project" value="InterPro"/>
</dbReference>
<dbReference type="InterPro" id="IPR005534">
    <property type="entry name" value="Curli_assmbl/transp-comp_CsgG"/>
</dbReference>
<organism evidence="4 5">
    <name type="scientific">Magnetospirillum fulvum</name>
    <name type="common">Rhodospirillum fulvum</name>
    <dbReference type="NCBI Taxonomy" id="1082"/>
    <lineage>
        <taxon>Bacteria</taxon>
        <taxon>Pseudomonadati</taxon>
        <taxon>Pseudomonadota</taxon>
        <taxon>Alphaproteobacteria</taxon>
        <taxon>Rhodospirillales</taxon>
        <taxon>Rhodospirillaceae</taxon>
        <taxon>Magnetospirillum</taxon>
    </lineage>
</organism>
<dbReference type="PROSITE" id="PS51257">
    <property type="entry name" value="PROKAR_LIPOPROTEIN"/>
    <property type="match status" value="1"/>
</dbReference>
<dbReference type="Gene3D" id="2.30.30.40">
    <property type="entry name" value="SH3 Domains"/>
    <property type="match status" value="1"/>
</dbReference>
<dbReference type="RefSeq" id="WP_074766250.1">
    <property type="nucleotide sequence ID" value="NZ_FNWO01000003.1"/>
</dbReference>
<evidence type="ECO:0000313" key="4">
    <source>
        <dbReference type="EMBL" id="SEH31060.1"/>
    </source>
</evidence>
<feature type="domain" description="SH3b" evidence="3">
    <location>
        <begin position="272"/>
        <end position="322"/>
    </location>
</feature>
<sequence>MSFKNVAKAVSALAVVALSGCLSQTTMGTDQGPVTGSAGPGGASENASSQLERCERPLGVLTLIESQDVGMSQSLSALGLGSPVPVLRLIAQQSKCFIIADRGQAMQAIQQERALSQAGEMRAGGNMGGGQLVAADLALTPTVLFQGNTGGGVAALGGLIPGVGGILASAVASSLKFTSAQTMLAVTDIRSGIQISSAEGTATARDIGIGGGLFGGMAGGSVGAYGNTPEGKVIAAALMDAFNKVVRSVREMPPLPSVALQAQAPRWLANGNLVLRESPGKGSEALGRLAPGTEVNPTGREKEGWIEVKSGDSVGWVAKKNIRRQ</sequence>
<evidence type="ECO:0000259" key="3">
    <source>
        <dbReference type="Pfam" id="PF08239"/>
    </source>
</evidence>
<dbReference type="OrthoDB" id="7201328at2"/>
<keyword evidence="2" id="KW-0732">Signal</keyword>
<name>A0A1H6HAD8_MAGFU</name>
<gene>
    <name evidence="4" type="ORF">SAMN04244559_01056</name>
</gene>